<name>A0A937US30_9ACTN</name>
<evidence type="ECO:0000313" key="4">
    <source>
        <dbReference type="Proteomes" id="UP000604475"/>
    </source>
</evidence>
<evidence type="ECO:0000256" key="2">
    <source>
        <dbReference type="ARBA" id="ARBA00022801"/>
    </source>
</evidence>
<gene>
    <name evidence="3" type="ORF">I7412_41100</name>
</gene>
<evidence type="ECO:0000256" key="1">
    <source>
        <dbReference type="ARBA" id="ARBA00008645"/>
    </source>
</evidence>
<proteinExistence type="inferred from homology"/>
<protein>
    <submittedName>
        <fullName evidence="3">Alpha/beta hydrolase</fullName>
    </submittedName>
</protein>
<dbReference type="AlphaFoldDB" id="A0A937US30"/>
<comment type="similarity">
    <text evidence="1">Belongs to the AB hydrolase superfamily.</text>
</comment>
<organism evidence="3 4">
    <name type="scientific">Frankia nepalensis</name>
    <dbReference type="NCBI Taxonomy" id="1836974"/>
    <lineage>
        <taxon>Bacteria</taxon>
        <taxon>Bacillati</taxon>
        <taxon>Actinomycetota</taxon>
        <taxon>Actinomycetes</taxon>
        <taxon>Frankiales</taxon>
        <taxon>Frankiaceae</taxon>
        <taxon>Frankia</taxon>
    </lineage>
</organism>
<dbReference type="SUPFAM" id="SSF53474">
    <property type="entry name" value="alpha/beta-Hydrolases"/>
    <property type="match status" value="1"/>
</dbReference>
<dbReference type="PANTHER" id="PTHR22946">
    <property type="entry name" value="DIENELACTONE HYDROLASE DOMAIN-CONTAINING PROTEIN-RELATED"/>
    <property type="match status" value="1"/>
</dbReference>
<keyword evidence="4" id="KW-1185">Reference proteome</keyword>
<dbReference type="InterPro" id="IPR029058">
    <property type="entry name" value="AB_hydrolase_fold"/>
</dbReference>
<reference evidence="3" key="1">
    <citation type="submission" date="2020-12" db="EMBL/GenBank/DDBJ databases">
        <title>Genomic characterization of non-nitrogen-fixing Frankia strains.</title>
        <authorList>
            <person name="Carlos-Shanley C."/>
            <person name="Guerra T."/>
            <person name="Hahn D."/>
        </authorList>
    </citation>
    <scope>NUCLEOTIDE SEQUENCE</scope>
    <source>
        <strain evidence="3">CN6</strain>
    </source>
</reference>
<dbReference type="Gene3D" id="3.40.50.1820">
    <property type="entry name" value="alpha/beta hydrolase"/>
    <property type="match status" value="1"/>
</dbReference>
<comment type="caution">
    <text evidence="3">The sequence shown here is derived from an EMBL/GenBank/DDBJ whole genome shotgun (WGS) entry which is preliminary data.</text>
</comment>
<dbReference type="Proteomes" id="UP000604475">
    <property type="component" value="Unassembled WGS sequence"/>
</dbReference>
<dbReference type="RefSeq" id="WP_203002234.1">
    <property type="nucleotide sequence ID" value="NZ_JADWYU010000246.1"/>
</dbReference>
<dbReference type="Pfam" id="PF06500">
    <property type="entry name" value="FrsA-like"/>
    <property type="match status" value="1"/>
</dbReference>
<accession>A0A937US30</accession>
<sequence>MENATVSPCSASTVPTEDPWDIGPDGFYRRWLAAIEDRAELVEAVNRLTGTTQDKWIPVWKELGEVHEAAGERLEADGDFGRARREFLLAKTYYAIARFPGEITPEKATVSKDCVRAYIRACAHIDPPLEVVQIPHQDVTMTAHLRVPKSDEPVPAVLVMCGSDVFKEDRGWAQEICISHGMAGLVMDAPGTGENPVPWAPESVTAWEAAVDALRARPEIDPNRIGAFGISRGGYSVMQLAGTVPDKLQAVVAVAGAPLGYLPEGEEMARHLATLNERAEWYFGAADDGPFRPPMSEEDVRAEFHHWALSEIGVLDRITQPVLMINGDQDYLSPVGHIYSVLEHGPVTGKEARVYAGAGHCAAEHAGEWVPEAFAWLARKLSVTTTTPAAGSLPQH</sequence>
<dbReference type="GO" id="GO:0016787">
    <property type="term" value="F:hydrolase activity"/>
    <property type="evidence" value="ECO:0007669"/>
    <property type="project" value="UniProtKB-KW"/>
</dbReference>
<dbReference type="InterPro" id="IPR050261">
    <property type="entry name" value="FrsA_esterase"/>
</dbReference>
<dbReference type="InterPro" id="IPR010520">
    <property type="entry name" value="FrsA-like"/>
</dbReference>
<evidence type="ECO:0000313" key="3">
    <source>
        <dbReference type="EMBL" id="MBL7633449.1"/>
    </source>
</evidence>
<dbReference type="PANTHER" id="PTHR22946:SF12">
    <property type="entry name" value="CONIDIAL PIGMENT BIOSYNTHESIS PROTEIN AYG1 (AFU_ORTHOLOGUE AFUA_2G17550)"/>
    <property type="match status" value="1"/>
</dbReference>
<dbReference type="EMBL" id="JAEACQ010000382">
    <property type="protein sequence ID" value="MBL7633449.1"/>
    <property type="molecule type" value="Genomic_DNA"/>
</dbReference>
<keyword evidence="2 3" id="KW-0378">Hydrolase</keyword>